<comment type="caution">
    <text evidence="3">The sequence shown here is derived from an EMBL/GenBank/DDBJ whole genome shotgun (WGS) entry which is preliminary data.</text>
</comment>
<keyword evidence="4" id="KW-1185">Reference proteome</keyword>
<dbReference type="EMBL" id="JBBUTG010000010">
    <property type="protein sequence ID" value="MEK8032480.1"/>
    <property type="molecule type" value="Genomic_DNA"/>
</dbReference>
<dbReference type="SUPFAM" id="SSF54593">
    <property type="entry name" value="Glyoxalase/Bleomycin resistance protein/Dihydroxybiphenyl dioxygenase"/>
    <property type="match status" value="1"/>
</dbReference>
<evidence type="ECO:0000259" key="2">
    <source>
        <dbReference type="Pfam" id="PF00903"/>
    </source>
</evidence>
<proteinExistence type="predicted"/>
<evidence type="ECO:0000313" key="4">
    <source>
        <dbReference type="Proteomes" id="UP001371218"/>
    </source>
</evidence>
<dbReference type="InterPro" id="IPR029068">
    <property type="entry name" value="Glyas_Bleomycin-R_OHBP_Dase"/>
</dbReference>
<gene>
    <name evidence="3" type="ORF">AACH06_16775</name>
</gene>
<organism evidence="3 4">
    <name type="scientific">Ideonella lacteola</name>
    <dbReference type="NCBI Taxonomy" id="2984193"/>
    <lineage>
        <taxon>Bacteria</taxon>
        <taxon>Pseudomonadati</taxon>
        <taxon>Pseudomonadota</taxon>
        <taxon>Betaproteobacteria</taxon>
        <taxon>Burkholderiales</taxon>
        <taxon>Sphaerotilaceae</taxon>
        <taxon>Ideonella</taxon>
    </lineage>
</organism>
<dbReference type="InterPro" id="IPR004360">
    <property type="entry name" value="Glyas_Fos-R_dOase_dom"/>
</dbReference>
<dbReference type="RefSeq" id="WP_341426891.1">
    <property type="nucleotide sequence ID" value="NZ_JBBUTG010000010.1"/>
</dbReference>
<evidence type="ECO:0000256" key="1">
    <source>
        <dbReference type="SAM" id="MobiDB-lite"/>
    </source>
</evidence>
<dbReference type="InterPro" id="IPR052393">
    <property type="entry name" value="Cadmium-induced_rsp"/>
</dbReference>
<accession>A0ABU9BV61</accession>
<dbReference type="Gene3D" id="3.10.180.10">
    <property type="entry name" value="2,3-Dihydroxybiphenyl 1,2-Dioxygenase, domain 1"/>
    <property type="match status" value="1"/>
</dbReference>
<reference evidence="3 4" key="1">
    <citation type="submission" date="2024-04" db="EMBL/GenBank/DDBJ databases">
        <title>Novel species of the genus Ideonella isolated from streams.</title>
        <authorList>
            <person name="Lu H."/>
        </authorList>
    </citation>
    <scope>NUCLEOTIDE SEQUENCE [LARGE SCALE GENOMIC DNA]</scope>
    <source>
        <strain evidence="3 4">DXS29W</strain>
    </source>
</reference>
<sequence>MTSSIWGLAKTNPPPTADSAVEFPTKTRFHIALNVKKVEPMIPFYEVLFGVTPHTVREGYAKFDLREPPLNFSLNEVPKNAKGNGRFGIEVKDTQVIDRMVARLQTSSYVWAHTTAQQPHLQVIDPEGNVWRIYGAKAAEISATLH</sequence>
<evidence type="ECO:0000313" key="3">
    <source>
        <dbReference type="EMBL" id="MEK8032480.1"/>
    </source>
</evidence>
<protein>
    <submittedName>
        <fullName evidence="3">VOC family protein</fullName>
    </submittedName>
</protein>
<dbReference type="Proteomes" id="UP001371218">
    <property type="component" value="Unassembled WGS sequence"/>
</dbReference>
<dbReference type="PANTHER" id="PTHR41294">
    <property type="entry name" value="CADMIUM-INDUCED PROTEIN CADI"/>
    <property type="match status" value="1"/>
</dbReference>
<dbReference type="Pfam" id="PF00903">
    <property type="entry name" value="Glyoxalase"/>
    <property type="match status" value="1"/>
</dbReference>
<dbReference type="PANTHER" id="PTHR41294:SF1">
    <property type="entry name" value="CADMIUM-INDUCED PROTEIN CADI"/>
    <property type="match status" value="1"/>
</dbReference>
<feature type="domain" description="Glyoxalase/fosfomycin resistance/dioxygenase" evidence="2">
    <location>
        <begin position="30"/>
        <end position="132"/>
    </location>
</feature>
<feature type="region of interest" description="Disordered" evidence="1">
    <location>
        <begin position="1"/>
        <end position="21"/>
    </location>
</feature>
<name>A0ABU9BV61_9BURK</name>